<evidence type="ECO:0000256" key="2">
    <source>
        <dbReference type="SAM" id="Phobius"/>
    </source>
</evidence>
<reference evidence="3" key="2">
    <citation type="submission" date="2023-07" db="EMBL/GenBank/DDBJ databases">
        <authorList>
            <consortium name="Lawrence Berkeley National Laboratory"/>
            <person name="Haridas S."/>
            <person name="Hensen N."/>
            <person name="Bonometti L."/>
            <person name="Westerberg I."/>
            <person name="Brannstrom I.O."/>
            <person name="Guillou S."/>
            <person name="Cros-Aarteil S."/>
            <person name="Calhoun S."/>
            <person name="Kuo A."/>
            <person name="Mondo S."/>
            <person name="Pangilinan J."/>
            <person name="Riley R."/>
            <person name="LaButti K."/>
            <person name="Andreopoulos B."/>
            <person name="Lipzen A."/>
            <person name="Chen C."/>
            <person name="Yanf M."/>
            <person name="Daum C."/>
            <person name="Ng V."/>
            <person name="Clum A."/>
            <person name="Steindorff A."/>
            <person name="Ohm R."/>
            <person name="Martin F."/>
            <person name="Silar P."/>
            <person name="Natvig D."/>
            <person name="Lalanne C."/>
            <person name="Gautier V."/>
            <person name="Ament-velasquez S.L."/>
            <person name="Kruys A."/>
            <person name="Hutchinson M.I."/>
            <person name="Powell A.J."/>
            <person name="Barry K."/>
            <person name="Miller A.N."/>
            <person name="Grigoriev I.V."/>
            <person name="Debuchy R."/>
            <person name="Gladieux P."/>
            <person name="Thoren M.H."/>
            <person name="Johannesson H."/>
        </authorList>
    </citation>
    <scope>NUCLEOTIDE SEQUENCE</scope>
    <source>
        <strain evidence="3">FGSC 1904</strain>
    </source>
</reference>
<gene>
    <name evidence="3" type="ORF">B0T20DRAFT_130401</name>
</gene>
<dbReference type="EMBL" id="JAUTDP010000002">
    <property type="protein sequence ID" value="KAK3402069.1"/>
    <property type="molecule type" value="Genomic_DNA"/>
</dbReference>
<dbReference type="Proteomes" id="UP001281003">
    <property type="component" value="Unassembled WGS sequence"/>
</dbReference>
<evidence type="ECO:0000313" key="3">
    <source>
        <dbReference type="EMBL" id="KAK3402069.1"/>
    </source>
</evidence>
<keyword evidence="2" id="KW-0472">Membrane</keyword>
<name>A0AAE0UG20_SORBR</name>
<organism evidence="3 4">
    <name type="scientific">Sordaria brevicollis</name>
    <dbReference type="NCBI Taxonomy" id="83679"/>
    <lineage>
        <taxon>Eukaryota</taxon>
        <taxon>Fungi</taxon>
        <taxon>Dikarya</taxon>
        <taxon>Ascomycota</taxon>
        <taxon>Pezizomycotina</taxon>
        <taxon>Sordariomycetes</taxon>
        <taxon>Sordariomycetidae</taxon>
        <taxon>Sordariales</taxon>
        <taxon>Sordariaceae</taxon>
        <taxon>Sordaria</taxon>
    </lineage>
</organism>
<comment type="caution">
    <text evidence="3">The sequence shown here is derived from an EMBL/GenBank/DDBJ whole genome shotgun (WGS) entry which is preliminary data.</text>
</comment>
<feature type="region of interest" description="Disordered" evidence="1">
    <location>
        <begin position="1"/>
        <end position="35"/>
    </location>
</feature>
<keyword evidence="2" id="KW-1133">Transmembrane helix</keyword>
<feature type="compositionally biased region" description="Basic and acidic residues" evidence="1">
    <location>
        <begin position="119"/>
        <end position="148"/>
    </location>
</feature>
<feature type="region of interest" description="Disordered" evidence="1">
    <location>
        <begin position="99"/>
        <end position="157"/>
    </location>
</feature>
<protein>
    <submittedName>
        <fullName evidence="3">Uncharacterized protein</fullName>
    </submittedName>
</protein>
<reference evidence="3" key="1">
    <citation type="journal article" date="2023" name="Mol. Phylogenet. Evol.">
        <title>Genome-scale phylogeny and comparative genomics of the fungal order Sordariales.</title>
        <authorList>
            <person name="Hensen N."/>
            <person name="Bonometti L."/>
            <person name="Westerberg I."/>
            <person name="Brannstrom I.O."/>
            <person name="Guillou S."/>
            <person name="Cros-Aarteil S."/>
            <person name="Calhoun S."/>
            <person name="Haridas S."/>
            <person name="Kuo A."/>
            <person name="Mondo S."/>
            <person name="Pangilinan J."/>
            <person name="Riley R."/>
            <person name="LaButti K."/>
            <person name="Andreopoulos B."/>
            <person name="Lipzen A."/>
            <person name="Chen C."/>
            <person name="Yan M."/>
            <person name="Daum C."/>
            <person name="Ng V."/>
            <person name="Clum A."/>
            <person name="Steindorff A."/>
            <person name="Ohm R.A."/>
            <person name="Martin F."/>
            <person name="Silar P."/>
            <person name="Natvig D.O."/>
            <person name="Lalanne C."/>
            <person name="Gautier V."/>
            <person name="Ament-Velasquez S.L."/>
            <person name="Kruys A."/>
            <person name="Hutchinson M.I."/>
            <person name="Powell A.J."/>
            <person name="Barry K."/>
            <person name="Miller A.N."/>
            <person name="Grigoriev I.V."/>
            <person name="Debuchy R."/>
            <person name="Gladieux P."/>
            <person name="Hiltunen Thoren M."/>
            <person name="Johannesson H."/>
        </authorList>
    </citation>
    <scope>NUCLEOTIDE SEQUENCE</scope>
    <source>
        <strain evidence="3">FGSC 1904</strain>
    </source>
</reference>
<feature type="transmembrane region" description="Helical" evidence="2">
    <location>
        <begin position="46"/>
        <end position="69"/>
    </location>
</feature>
<evidence type="ECO:0000256" key="1">
    <source>
        <dbReference type="SAM" id="MobiDB-lite"/>
    </source>
</evidence>
<keyword evidence="2" id="KW-0812">Transmembrane</keyword>
<evidence type="ECO:0000313" key="4">
    <source>
        <dbReference type="Proteomes" id="UP001281003"/>
    </source>
</evidence>
<proteinExistence type="predicted"/>
<keyword evidence="4" id="KW-1185">Reference proteome</keyword>
<accession>A0AAE0UG20</accession>
<sequence>MSSTANYEPDANPGNVGAGPNMRDDGSIAGATGSSSSNVGLSQGGLIAIIVVVCVVTIFGVGSAVLFFLAKKNEWKVRETIRRSARKVVTALTPRRSEFPRSVKGSFRSTRSQNKGRVRIHDDVPPTPRIKPEHLDLEKGLDKPEKSGKTRINFSRK</sequence>
<dbReference type="AlphaFoldDB" id="A0AAE0UG20"/>